<dbReference type="EMBL" id="BTGC01000001">
    <property type="protein sequence ID" value="GMM49182.1"/>
    <property type="molecule type" value="Genomic_DNA"/>
</dbReference>
<organism evidence="9 10">
    <name type="scientific">Starmerella bacillaris</name>
    <name type="common">Yeast</name>
    <name type="synonym">Candida zemplinina</name>
    <dbReference type="NCBI Taxonomy" id="1247836"/>
    <lineage>
        <taxon>Eukaryota</taxon>
        <taxon>Fungi</taxon>
        <taxon>Dikarya</taxon>
        <taxon>Ascomycota</taxon>
        <taxon>Saccharomycotina</taxon>
        <taxon>Dipodascomycetes</taxon>
        <taxon>Dipodascales</taxon>
        <taxon>Trichomonascaceae</taxon>
        <taxon>Starmerella</taxon>
    </lineage>
</organism>
<dbReference type="GO" id="GO:0046081">
    <property type="term" value="P:dUTP catabolic process"/>
    <property type="evidence" value="ECO:0007669"/>
    <property type="project" value="UniProtKB-UniRule"/>
</dbReference>
<dbReference type="Gene3D" id="2.70.40.10">
    <property type="match status" value="1"/>
</dbReference>
<dbReference type="NCBIfam" id="NF001862">
    <property type="entry name" value="PRK00601.1"/>
    <property type="match status" value="1"/>
</dbReference>
<proteinExistence type="inferred from homology"/>
<dbReference type="InterPro" id="IPR029054">
    <property type="entry name" value="dUTPase-like"/>
</dbReference>
<dbReference type="InterPro" id="IPR033704">
    <property type="entry name" value="dUTPase_trimeric"/>
</dbReference>
<dbReference type="Proteomes" id="UP001362899">
    <property type="component" value="Unassembled WGS sequence"/>
</dbReference>
<dbReference type="Pfam" id="PF00692">
    <property type="entry name" value="dUTPase"/>
    <property type="match status" value="1"/>
</dbReference>
<sequence length="141" mass="14761">MSFKVLLTNSKAKVPTRGSALSAGYDLYSSASAVILARGRGVVPTGLKISIPEGTYARVAPRSGLAVKHGIDTGAGVVDADYRGEVGVVLFNNSDEDFVIEEGDRIAQLIIEKIWTGDVEVATELESSERGSGGFGSTGRK</sequence>
<dbReference type="CDD" id="cd07557">
    <property type="entry name" value="trimeric_dUTPase"/>
    <property type="match status" value="1"/>
</dbReference>
<feature type="domain" description="dUTPase-like" evidence="8">
    <location>
        <begin position="11"/>
        <end position="139"/>
    </location>
</feature>
<comment type="function">
    <text evidence="7">Involved in nucleotide metabolism via production of dUMP, the immediate precursor of thymidine nucleotides, and decreases the intracellular concentration of dUTP so that uracil cannot be incorporated into DNA.</text>
</comment>
<dbReference type="GO" id="GO:0004170">
    <property type="term" value="F:dUTP diphosphatase activity"/>
    <property type="evidence" value="ECO:0007669"/>
    <property type="project" value="UniProtKB-UniRule"/>
</dbReference>
<evidence type="ECO:0000256" key="6">
    <source>
        <dbReference type="ARBA" id="ARBA00048211"/>
    </source>
</evidence>
<evidence type="ECO:0000256" key="3">
    <source>
        <dbReference type="ARBA" id="ARBA00011233"/>
    </source>
</evidence>
<dbReference type="NCBIfam" id="TIGR00576">
    <property type="entry name" value="dut"/>
    <property type="match status" value="1"/>
</dbReference>
<keyword evidence="7" id="KW-0479">Metal-binding</keyword>
<dbReference type="PANTHER" id="PTHR11241:SF0">
    <property type="entry name" value="DEOXYURIDINE 5'-TRIPHOSPHATE NUCLEOTIDOHYDROLASE"/>
    <property type="match status" value="1"/>
</dbReference>
<evidence type="ECO:0000256" key="7">
    <source>
        <dbReference type="RuleBase" id="RU367024"/>
    </source>
</evidence>
<evidence type="ECO:0000256" key="2">
    <source>
        <dbReference type="ARBA" id="ARBA00006581"/>
    </source>
</evidence>
<protein>
    <recommendedName>
        <fullName evidence="7">Deoxyuridine 5'-triphosphate nucleotidohydrolase</fullName>
        <shortName evidence="7">dUTPase</shortName>
        <ecNumber evidence="7">3.6.1.23</ecNumber>
    </recommendedName>
    <alternativeName>
        <fullName evidence="7">dUTP pyrophosphatase</fullName>
    </alternativeName>
</protein>
<dbReference type="SUPFAM" id="SSF51283">
    <property type="entry name" value="dUTPase-like"/>
    <property type="match status" value="1"/>
</dbReference>
<comment type="similarity">
    <text evidence="2 7">Belongs to the dUTPase family.</text>
</comment>
<comment type="caution">
    <text evidence="9">The sequence shown here is derived from an EMBL/GenBank/DDBJ whole genome shotgun (WGS) entry which is preliminary data.</text>
</comment>
<evidence type="ECO:0000256" key="5">
    <source>
        <dbReference type="ARBA" id="ARBA00023080"/>
    </source>
</evidence>
<evidence type="ECO:0000259" key="8">
    <source>
        <dbReference type="Pfam" id="PF00692"/>
    </source>
</evidence>
<comment type="pathway">
    <text evidence="1 7">Pyrimidine metabolism; dUMP biosynthesis; dUMP from dCTP (dUTP route): step 2/2.</text>
</comment>
<comment type="catalytic activity">
    <reaction evidence="6">
        <text>dUTP + H2O = dUMP + diphosphate + H(+)</text>
        <dbReference type="Rhea" id="RHEA:10248"/>
        <dbReference type="ChEBI" id="CHEBI:15377"/>
        <dbReference type="ChEBI" id="CHEBI:15378"/>
        <dbReference type="ChEBI" id="CHEBI:33019"/>
        <dbReference type="ChEBI" id="CHEBI:61555"/>
        <dbReference type="ChEBI" id="CHEBI:246422"/>
        <dbReference type="EC" id="3.6.1.23"/>
    </reaction>
    <physiologicalReaction direction="left-to-right" evidence="6">
        <dbReference type="Rhea" id="RHEA:10249"/>
    </physiologicalReaction>
</comment>
<evidence type="ECO:0000256" key="1">
    <source>
        <dbReference type="ARBA" id="ARBA00005142"/>
    </source>
</evidence>
<keyword evidence="7" id="KW-0460">Magnesium</keyword>
<dbReference type="InterPro" id="IPR008181">
    <property type="entry name" value="dUTPase"/>
</dbReference>
<comment type="subunit">
    <text evidence="3 7">Homotrimer.</text>
</comment>
<keyword evidence="10" id="KW-1185">Reference proteome</keyword>
<comment type="cofactor">
    <cofactor evidence="7">
        <name>Mg(2+)</name>
        <dbReference type="ChEBI" id="CHEBI:18420"/>
    </cofactor>
</comment>
<dbReference type="EC" id="3.6.1.23" evidence="7"/>
<keyword evidence="4 7" id="KW-0378">Hydrolase</keyword>
<dbReference type="GO" id="GO:0006226">
    <property type="term" value="P:dUMP biosynthetic process"/>
    <property type="evidence" value="ECO:0007669"/>
    <property type="project" value="UniProtKB-UniRule"/>
</dbReference>
<name>A0AAV5RDJ6_STABA</name>
<dbReference type="PANTHER" id="PTHR11241">
    <property type="entry name" value="DEOXYURIDINE 5'-TRIPHOSPHATE NUCLEOTIDOHYDROLASE"/>
    <property type="match status" value="1"/>
</dbReference>
<accession>A0AAV5RDJ6</accession>
<evidence type="ECO:0000313" key="9">
    <source>
        <dbReference type="EMBL" id="GMM49182.1"/>
    </source>
</evidence>
<gene>
    <name evidence="9" type="ORF">DASB73_001400</name>
</gene>
<dbReference type="InterPro" id="IPR036157">
    <property type="entry name" value="dUTPase-like_sf"/>
</dbReference>
<keyword evidence="5 7" id="KW-0546">Nucleotide metabolism</keyword>
<reference evidence="9 10" key="1">
    <citation type="journal article" date="2023" name="Elife">
        <title>Identification of key yeast species and microbe-microbe interactions impacting larval growth of Drosophila in the wild.</title>
        <authorList>
            <person name="Mure A."/>
            <person name="Sugiura Y."/>
            <person name="Maeda R."/>
            <person name="Honda K."/>
            <person name="Sakurai N."/>
            <person name="Takahashi Y."/>
            <person name="Watada M."/>
            <person name="Katoh T."/>
            <person name="Gotoh A."/>
            <person name="Gotoh Y."/>
            <person name="Taniguchi I."/>
            <person name="Nakamura K."/>
            <person name="Hayashi T."/>
            <person name="Katayama T."/>
            <person name="Uemura T."/>
            <person name="Hattori Y."/>
        </authorList>
    </citation>
    <scope>NUCLEOTIDE SEQUENCE [LARGE SCALE GENOMIC DNA]</scope>
    <source>
        <strain evidence="9 10">SB-73</strain>
    </source>
</reference>
<evidence type="ECO:0000313" key="10">
    <source>
        <dbReference type="Proteomes" id="UP001362899"/>
    </source>
</evidence>
<dbReference type="GO" id="GO:0000287">
    <property type="term" value="F:magnesium ion binding"/>
    <property type="evidence" value="ECO:0007669"/>
    <property type="project" value="UniProtKB-UniRule"/>
</dbReference>
<evidence type="ECO:0000256" key="4">
    <source>
        <dbReference type="ARBA" id="ARBA00022801"/>
    </source>
</evidence>
<dbReference type="AlphaFoldDB" id="A0AAV5RDJ6"/>